<dbReference type="RefSeq" id="WP_131153267.1">
    <property type="nucleotide sequence ID" value="NZ_CP036402.1"/>
</dbReference>
<protein>
    <submittedName>
        <fullName evidence="2">Uncharacterized protein</fullName>
    </submittedName>
</protein>
<keyword evidence="1" id="KW-0812">Transmembrane</keyword>
<gene>
    <name evidence="2" type="ORF">ER308_00905</name>
</gene>
<accession>A0A411YAR6</accession>
<feature type="transmembrane region" description="Helical" evidence="1">
    <location>
        <begin position="117"/>
        <end position="137"/>
    </location>
</feature>
<dbReference type="AlphaFoldDB" id="A0A411YAR6"/>
<name>A0A411YAR6_9ACTN</name>
<keyword evidence="1" id="KW-0472">Membrane</keyword>
<feature type="transmembrane region" description="Helical" evidence="1">
    <location>
        <begin position="53"/>
        <end position="76"/>
    </location>
</feature>
<sequence>MRTRTARLRLFKVHGGVLFVVGVMLLVAPVVVAESFHVSVGAPSDDAANVPELYAGLALLRMIGVFAVTLSAVLLVGARALADAGSSVLGALFTASAVGTLWAFMQQTAIWGSATGWVVVAALAALTLAYGVSWWRLASRDPSLEPSEQ</sequence>
<dbReference type="EMBL" id="CP036402">
    <property type="protein sequence ID" value="QBI18269.1"/>
    <property type="molecule type" value="Genomic_DNA"/>
</dbReference>
<keyword evidence="3" id="KW-1185">Reference proteome</keyword>
<evidence type="ECO:0000256" key="1">
    <source>
        <dbReference type="SAM" id="Phobius"/>
    </source>
</evidence>
<keyword evidence="1" id="KW-1133">Transmembrane helix</keyword>
<evidence type="ECO:0000313" key="3">
    <source>
        <dbReference type="Proteomes" id="UP000291469"/>
    </source>
</evidence>
<dbReference type="Proteomes" id="UP000291469">
    <property type="component" value="Chromosome"/>
</dbReference>
<feature type="transmembrane region" description="Helical" evidence="1">
    <location>
        <begin position="12"/>
        <end position="33"/>
    </location>
</feature>
<evidence type="ECO:0000313" key="2">
    <source>
        <dbReference type="EMBL" id="QBI18269.1"/>
    </source>
</evidence>
<proteinExistence type="predicted"/>
<dbReference type="KEGG" id="erz:ER308_00905"/>
<organism evidence="2 3">
    <name type="scientific">Egibacter rhizosphaerae</name>
    <dbReference type="NCBI Taxonomy" id="1670831"/>
    <lineage>
        <taxon>Bacteria</taxon>
        <taxon>Bacillati</taxon>
        <taxon>Actinomycetota</taxon>
        <taxon>Nitriliruptoria</taxon>
        <taxon>Egibacterales</taxon>
        <taxon>Egibacteraceae</taxon>
        <taxon>Egibacter</taxon>
    </lineage>
</organism>
<reference evidence="2 3" key="1">
    <citation type="submission" date="2019-01" db="EMBL/GenBank/DDBJ databases">
        <title>Egibacter rhizosphaerae EGI 80759T.</title>
        <authorList>
            <person name="Chen D.-D."/>
            <person name="Tian Y."/>
            <person name="Jiao J.-Y."/>
            <person name="Zhang X.-T."/>
            <person name="Zhang Y.-G."/>
            <person name="Zhang Y."/>
            <person name="Xiao M."/>
            <person name="Shu W.-S."/>
            <person name="Li W.-J."/>
        </authorList>
    </citation>
    <scope>NUCLEOTIDE SEQUENCE [LARGE SCALE GENOMIC DNA]</scope>
    <source>
        <strain evidence="2 3">EGI 80759</strain>
    </source>
</reference>
<feature type="transmembrane region" description="Helical" evidence="1">
    <location>
        <begin position="88"/>
        <end position="105"/>
    </location>
</feature>